<evidence type="ECO:0000313" key="3">
    <source>
        <dbReference type="EMBL" id="NBD25734.1"/>
    </source>
</evidence>
<protein>
    <submittedName>
        <fullName evidence="3">Extracellular solute-binding protein</fullName>
    </submittedName>
</protein>
<dbReference type="PANTHER" id="PTHR43649:SF12">
    <property type="entry name" value="DIACETYLCHITOBIOSE BINDING PROTEIN DASA"/>
    <property type="match status" value="1"/>
</dbReference>
<sequence>MWKKGQFRFTVAMVLMASMLAGCGGNNAPANNGGTANTGNTGNTAAAGNEGEADNAGNAEAPADNKPVTFTFFDANVGDTFDNPVAQEITKKTGVSLEIQQPTGNPSEKLNLMLASNDLPDIMDIGRGDILEKYIAAGALVPLNDLIDKYGTHIKEMYGDMLKKTRSADGKNYYLANWYGLEQYPVFGFLMRMDVMKELGVGDKVNNGEPFTSDEYVELLKKYKEKYPTSDGKPTVPITFNGENMGAITGSFKGMFGIMPYYQDGGELKTDVKDPRYLDMIKFMNSLYTQGLIDPEWATNKTQQYEQKLASGSYFSTADAFWNLGKPNTILKEAAKDPALKDESQFYPYKVLAPGVDPSKATYGPKSSLGWDGIGISKSNKDPVRAIQFLDFLASEEGQYLMMWGLEGKDWDMKDGKHVPRPETLEGFAKDWDGYSKQTGIRKWTWTIKNGPGSDGTPYDLIGRYQTDPVSALAIKNLADTSFDTAPFDNLGPSGGTPEAIIQQKVNETTSKYFPRMVMAASQDEAVATYEKMLKELETAGVSKLEKIYTDNYNKRMELWK</sequence>
<dbReference type="PANTHER" id="PTHR43649">
    <property type="entry name" value="ARABINOSE-BINDING PROTEIN-RELATED"/>
    <property type="match status" value="1"/>
</dbReference>
<accession>A0ABW9XSW0</accession>
<reference evidence="3 4" key="1">
    <citation type="submission" date="2020-01" db="EMBL/GenBank/DDBJ databases">
        <title>Paenibacillus soybeanensis sp. nov. isolated from the nodules of soybean (Glycine max(L.) Merr).</title>
        <authorList>
            <person name="Wang H."/>
        </authorList>
    </citation>
    <scope>NUCLEOTIDE SEQUENCE [LARGE SCALE GENOMIC DNA]</scope>
    <source>
        <strain evidence="3 4">T1</strain>
    </source>
</reference>
<keyword evidence="4" id="KW-1185">Reference proteome</keyword>
<keyword evidence="2" id="KW-0732">Signal</keyword>
<feature type="region of interest" description="Disordered" evidence="1">
    <location>
        <begin position="34"/>
        <end position="62"/>
    </location>
</feature>
<evidence type="ECO:0000256" key="1">
    <source>
        <dbReference type="SAM" id="MobiDB-lite"/>
    </source>
</evidence>
<organism evidence="3 4">
    <name type="scientific">Paenibacillus glycinis</name>
    <dbReference type="NCBI Taxonomy" id="2697035"/>
    <lineage>
        <taxon>Bacteria</taxon>
        <taxon>Bacillati</taxon>
        <taxon>Bacillota</taxon>
        <taxon>Bacilli</taxon>
        <taxon>Bacillales</taxon>
        <taxon>Paenibacillaceae</taxon>
        <taxon>Paenibacillus</taxon>
    </lineage>
</organism>
<dbReference type="EMBL" id="JAAAMV010000015">
    <property type="protein sequence ID" value="NBD25734.1"/>
    <property type="molecule type" value="Genomic_DNA"/>
</dbReference>
<dbReference type="Proteomes" id="UP000665561">
    <property type="component" value="Unassembled WGS sequence"/>
</dbReference>
<evidence type="ECO:0000256" key="2">
    <source>
        <dbReference type="SAM" id="SignalP"/>
    </source>
</evidence>
<dbReference type="InterPro" id="IPR050490">
    <property type="entry name" value="Bact_solute-bd_prot1"/>
</dbReference>
<dbReference type="SUPFAM" id="SSF53850">
    <property type="entry name" value="Periplasmic binding protein-like II"/>
    <property type="match status" value="1"/>
</dbReference>
<dbReference type="CDD" id="cd13582">
    <property type="entry name" value="PBP2_AlgQ_like_3"/>
    <property type="match status" value="1"/>
</dbReference>
<name>A0ABW9XSW0_9BACL</name>
<dbReference type="Pfam" id="PF01547">
    <property type="entry name" value="SBP_bac_1"/>
    <property type="match status" value="1"/>
</dbReference>
<gene>
    <name evidence="3" type="ORF">GT019_17825</name>
</gene>
<proteinExistence type="predicted"/>
<comment type="caution">
    <text evidence="3">The sequence shown here is derived from an EMBL/GenBank/DDBJ whole genome shotgun (WGS) entry which is preliminary data.</text>
</comment>
<dbReference type="PROSITE" id="PS51257">
    <property type="entry name" value="PROKAR_LIPOPROTEIN"/>
    <property type="match status" value="1"/>
</dbReference>
<evidence type="ECO:0000313" key="4">
    <source>
        <dbReference type="Proteomes" id="UP000665561"/>
    </source>
</evidence>
<feature type="signal peptide" evidence="2">
    <location>
        <begin position="1"/>
        <end position="23"/>
    </location>
</feature>
<dbReference type="Gene3D" id="3.40.190.10">
    <property type="entry name" value="Periplasmic binding protein-like II"/>
    <property type="match status" value="2"/>
</dbReference>
<dbReference type="InterPro" id="IPR006059">
    <property type="entry name" value="SBP"/>
</dbReference>
<feature type="chain" id="PRO_5047268288" evidence="2">
    <location>
        <begin position="24"/>
        <end position="561"/>
    </location>
</feature>